<dbReference type="GO" id="GO:0009166">
    <property type="term" value="P:nucleotide catabolic process"/>
    <property type="evidence" value="ECO:0007669"/>
    <property type="project" value="InterPro"/>
</dbReference>
<dbReference type="InterPro" id="IPR004843">
    <property type="entry name" value="Calcineurin-like_PHP"/>
</dbReference>
<comment type="similarity">
    <text evidence="2">Belongs to the 5'-nucleotidase family.</text>
</comment>
<dbReference type="PANTHER" id="PTHR11575">
    <property type="entry name" value="5'-NUCLEOTIDASE-RELATED"/>
    <property type="match status" value="1"/>
</dbReference>
<evidence type="ECO:0000259" key="5">
    <source>
        <dbReference type="Pfam" id="PF02872"/>
    </source>
</evidence>
<accession>A0A2A7AYL4</accession>
<feature type="domain" description="Calcineurin-like phosphoesterase" evidence="4">
    <location>
        <begin position="42"/>
        <end position="273"/>
    </location>
</feature>
<dbReference type="GO" id="GO:0000166">
    <property type="term" value="F:nucleotide binding"/>
    <property type="evidence" value="ECO:0007669"/>
    <property type="project" value="UniProtKB-KW"/>
</dbReference>
<dbReference type="GO" id="GO:0016787">
    <property type="term" value="F:hydrolase activity"/>
    <property type="evidence" value="ECO:0007669"/>
    <property type="project" value="UniProtKB-KW"/>
</dbReference>
<dbReference type="SUPFAM" id="SSF56300">
    <property type="entry name" value="Metallo-dependent phosphatases"/>
    <property type="match status" value="1"/>
</dbReference>
<organism evidence="6 7">
    <name type="scientific">Faecalibacterium prausnitzii</name>
    <dbReference type="NCBI Taxonomy" id="853"/>
    <lineage>
        <taxon>Bacteria</taxon>
        <taxon>Bacillati</taxon>
        <taxon>Bacillota</taxon>
        <taxon>Clostridia</taxon>
        <taxon>Eubacteriales</taxon>
        <taxon>Oscillospiraceae</taxon>
        <taxon>Faecalibacterium</taxon>
    </lineage>
</organism>
<proteinExistence type="inferred from homology"/>
<dbReference type="Pfam" id="PF00149">
    <property type="entry name" value="Metallophos"/>
    <property type="match status" value="1"/>
</dbReference>
<dbReference type="PRINTS" id="PR01607">
    <property type="entry name" value="APYRASEFAMLY"/>
</dbReference>
<dbReference type="Gene3D" id="3.90.780.10">
    <property type="entry name" value="5'-Nucleotidase, C-terminal domain"/>
    <property type="match status" value="1"/>
</dbReference>
<comment type="caution">
    <text evidence="6">The sequence shown here is derived from an EMBL/GenBank/DDBJ whole genome shotgun (WGS) entry which is preliminary data.</text>
</comment>
<evidence type="ECO:0000256" key="1">
    <source>
        <dbReference type="ARBA" id="ARBA00022729"/>
    </source>
</evidence>
<dbReference type="AlphaFoldDB" id="A0A2A7AYL4"/>
<dbReference type="PANTHER" id="PTHR11575:SF24">
    <property type="entry name" value="5'-NUCLEOTIDASE"/>
    <property type="match status" value="1"/>
</dbReference>
<dbReference type="InterPro" id="IPR006179">
    <property type="entry name" value="5_nucleotidase/apyrase"/>
</dbReference>
<dbReference type="RefSeq" id="WP_097779411.1">
    <property type="nucleotide sequence ID" value="NZ_NMTZ01000018.1"/>
</dbReference>
<evidence type="ECO:0000313" key="7">
    <source>
        <dbReference type="Proteomes" id="UP000220480"/>
    </source>
</evidence>
<dbReference type="Proteomes" id="UP000220480">
    <property type="component" value="Unassembled WGS sequence"/>
</dbReference>
<dbReference type="EMBL" id="NMTZ01000018">
    <property type="protein sequence ID" value="PDX84170.1"/>
    <property type="molecule type" value="Genomic_DNA"/>
</dbReference>
<evidence type="ECO:0000256" key="2">
    <source>
        <dbReference type="RuleBase" id="RU362119"/>
    </source>
</evidence>
<keyword evidence="1" id="KW-0732">Signal</keyword>
<keyword evidence="3" id="KW-1133">Transmembrane helix</keyword>
<feature type="transmembrane region" description="Helical" evidence="3">
    <location>
        <begin position="614"/>
        <end position="636"/>
    </location>
</feature>
<protein>
    <submittedName>
        <fullName evidence="6">Hydroxymyristoyl-ACP dehydratase</fullName>
    </submittedName>
</protein>
<dbReference type="InterPro" id="IPR008334">
    <property type="entry name" value="5'-Nucleotdase_C"/>
</dbReference>
<feature type="domain" description="5'-Nucleotidase C-terminal" evidence="5">
    <location>
        <begin position="372"/>
        <end position="519"/>
    </location>
</feature>
<evidence type="ECO:0000256" key="3">
    <source>
        <dbReference type="SAM" id="Phobius"/>
    </source>
</evidence>
<reference evidence="6 7" key="1">
    <citation type="journal article" date="2017" name="Front. Microbiol.">
        <title>New Insights into the Diversity of the Genus Faecalibacterium.</title>
        <authorList>
            <person name="Benevides L."/>
            <person name="Burman S."/>
            <person name="Martin R."/>
            <person name="Robert V."/>
            <person name="Thomas M."/>
            <person name="Miquel S."/>
            <person name="Chain F."/>
            <person name="Sokol H."/>
            <person name="Bermudez-Humaran L.G."/>
            <person name="Morrison M."/>
            <person name="Langella P."/>
            <person name="Azevedo V.A."/>
            <person name="Chatel J.M."/>
            <person name="Soares S."/>
        </authorList>
    </citation>
    <scope>NUCLEOTIDE SEQUENCE [LARGE SCALE GENOMIC DNA]</scope>
    <source>
        <strain evidence="6 7">CNCM I 4644</strain>
    </source>
</reference>
<gene>
    <name evidence="6" type="ORF">CGS59_07045</name>
</gene>
<keyword evidence="3" id="KW-0812">Transmembrane</keyword>
<evidence type="ECO:0000313" key="6">
    <source>
        <dbReference type="EMBL" id="PDX84170.1"/>
    </source>
</evidence>
<evidence type="ECO:0000259" key="4">
    <source>
        <dbReference type="Pfam" id="PF00149"/>
    </source>
</evidence>
<dbReference type="InterPro" id="IPR029052">
    <property type="entry name" value="Metallo-depent_PP-like"/>
</dbReference>
<keyword evidence="2" id="KW-0547">Nucleotide-binding</keyword>
<name>A0A2A7AYL4_9FIRM</name>
<dbReference type="SUPFAM" id="SSF55816">
    <property type="entry name" value="5'-nucleotidase (syn. UDP-sugar hydrolase), C-terminal domain"/>
    <property type="match status" value="1"/>
</dbReference>
<dbReference type="Pfam" id="PF02872">
    <property type="entry name" value="5_nucleotid_C"/>
    <property type="match status" value="1"/>
</dbReference>
<keyword evidence="2" id="KW-0378">Hydrolase</keyword>
<dbReference type="InterPro" id="IPR036907">
    <property type="entry name" value="5'-Nucleotdase_C_sf"/>
</dbReference>
<keyword evidence="3" id="KW-0472">Membrane</keyword>
<sequence>MKKLFAMTVAVLLLFSVLLGIPAAYGQAPETGKTLDILFSHDTHSHLNTFTTVVEDEEAEIGGFARANTLIKAQRAKDPDTLVIDGGDFSMGTLIQTVFETQAAELRMLGYMGYDVTTFGNHEFDYRSKGLANMLTSARTSGDAVPDIVVCNVDWDAMEAAGLTEGQQMLKDAFTAYGVQDYTVVQKGDVCIAVVGVFGKDALSCAPTCELKFKDPVQAVKATVAEIKANENADMIVCVSHSGTWDDPKKSEDELLAKGVPELDLILSGHTHSRILEPIRHGDTYVVSCGEYGKNLGSLSMAQKADGRWQVTDYQLTPITSDIPADAQTQEVIDRFMDTVDEDYLAQFGYTKDQVLAENDVVFSNLEDLGKVHTEHNLGDIIADAYVYAVENAADYDGVPVDLAVVPSGTVRDTYARGDITVEQVFNSFSLGIGADGVPGYSLIEVYLTGKELRTAAEIDASVSDFMTTAQLYCSGLNFTYNPHRLLLNKVTDVYLVKDGQRVELQDDKLYRIVADLYSGQMLSAVTDMSYGILSIVPKYADGTPIEDFEDVILTENGRELKGWDAIARYMASFEDTDGDGIGNVPDYYSTLHDRKKVEDSRSLAALLKKPNRFTFILLGLILTAVLLVVCLVLLLRKLVRKLRRKRKVQG</sequence>
<dbReference type="Gene3D" id="3.60.21.10">
    <property type="match status" value="1"/>
</dbReference>